<comment type="catalytic activity">
    <reaction evidence="10">
        <text>dihydroxyacetone + ATP = dihydroxyacetone phosphate + ADP + H(+)</text>
        <dbReference type="Rhea" id="RHEA:15773"/>
        <dbReference type="ChEBI" id="CHEBI:15378"/>
        <dbReference type="ChEBI" id="CHEBI:16016"/>
        <dbReference type="ChEBI" id="CHEBI:30616"/>
        <dbReference type="ChEBI" id="CHEBI:57642"/>
        <dbReference type="ChEBI" id="CHEBI:456216"/>
        <dbReference type="EC" id="2.7.1.29"/>
    </reaction>
</comment>
<evidence type="ECO:0000313" key="15">
    <source>
        <dbReference type="EMBL" id="KZT63494.1"/>
    </source>
</evidence>
<dbReference type="PANTHER" id="PTHR28629:SF14">
    <property type="entry name" value="DIHYDROXYACETONE KINASE 1"/>
    <property type="match status" value="1"/>
</dbReference>
<dbReference type="SUPFAM" id="SSF82549">
    <property type="entry name" value="DAK1/DegV-like"/>
    <property type="match status" value="1"/>
</dbReference>
<organism evidence="15 16">
    <name type="scientific">Daedalea quercina L-15889</name>
    <dbReference type="NCBI Taxonomy" id="1314783"/>
    <lineage>
        <taxon>Eukaryota</taxon>
        <taxon>Fungi</taxon>
        <taxon>Dikarya</taxon>
        <taxon>Basidiomycota</taxon>
        <taxon>Agaricomycotina</taxon>
        <taxon>Agaricomycetes</taxon>
        <taxon>Polyporales</taxon>
        <taxon>Fomitopsis</taxon>
    </lineage>
</organism>
<dbReference type="Proteomes" id="UP000076727">
    <property type="component" value="Unassembled WGS sequence"/>
</dbReference>
<comment type="similarity">
    <text evidence="3">Belongs to the dihydroxyacetone kinase (DAK) family.</text>
</comment>
<evidence type="ECO:0000256" key="1">
    <source>
        <dbReference type="ARBA" id="ARBA00003264"/>
    </source>
</evidence>
<dbReference type="Pfam" id="PF02734">
    <property type="entry name" value="Dak2"/>
    <property type="match status" value="1"/>
</dbReference>
<dbReference type="InterPro" id="IPR012734">
    <property type="entry name" value="DhaK_ATP"/>
</dbReference>
<dbReference type="EMBL" id="KV429178">
    <property type="protein sequence ID" value="KZT63494.1"/>
    <property type="molecule type" value="Genomic_DNA"/>
</dbReference>
<sequence>MSVQTKHFVNAPENLVVESLQGLCSLNPQITLDVADKVVYVAKPDRSKVALICGGGSGHEPAHAGYVGDGMLTAAACGTVFASPNTSQVRKAIDLVENEKGTVIIVKNYTGDILNFGLAREQYAAEYPEKSDKVKFVIVGDDVAVGKTQGKIVGRRGLAGTCIVYKIAGALASRGGSLDEVHSVAEYVSSRLGTVGVGLEHCHVPGTAAGESHLKASEIEIGMGIHNEPGNRRLSPIPPLGELVPQLLELLTSTTDPERSFVPFKGKDRVVLLVNNLGGTSELELPGVVRETRAALEKQGFVTERVLAGTFMTSLNMPGFSITLLLLPDGSDASAPSADLLLSLLDEKPDVPGWKWASAALPVPITEQVKQTAGAGPAGVPQGVKLRAEDPKAFNEAVRRACKAIIEAEPEITRMDSIAGDGDCGLTLKDGANGVLKALESGQITGEDVVGSVIAVSKVAEEQMGGTSGALYSIFFSALAQGLQAHHNNAGTVSAGLWAVALSSALTKLYTYTRARPPSRTLVDPLDAFVCALDATKGADVRSAVEQAGAAALKTRDLEAKAGRSAYVEGDRLKKERIPDPGAWGVKTILEGFIASS</sequence>
<accession>A0A165KRV9</accession>
<dbReference type="GO" id="GO:0019588">
    <property type="term" value="P:anaerobic glycerol catabolic process"/>
    <property type="evidence" value="ECO:0007669"/>
    <property type="project" value="UniProtKB-UniPathway"/>
</dbReference>
<dbReference type="FunFam" id="1.25.40.340:FF:000001">
    <property type="entry name" value="Dihydroxyacetone kinase 1"/>
    <property type="match status" value="1"/>
</dbReference>
<dbReference type="Gene3D" id="3.30.1180.20">
    <property type="entry name" value="Dihydroxyacetone kinase, domain 2"/>
    <property type="match status" value="1"/>
</dbReference>
<dbReference type="InterPro" id="IPR050861">
    <property type="entry name" value="Dihydroxyacetone_Kinase"/>
</dbReference>
<evidence type="ECO:0000259" key="13">
    <source>
        <dbReference type="PROSITE" id="PS51480"/>
    </source>
</evidence>
<feature type="domain" description="DhaK" evidence="14">
    <location>
        <begin position="11"/>
        <end position="354"/>
    </location>
</feature>
<evidence type="ECO:0000256" key="8">
    <source>
        <dbReference type="ARBA" id="ARBA00022840"/>
    </source>
</evidence>
<name>A0A165KRV9_9APHY</name>
<comment type="catalytic activity">
    <reaction evidence="9">
        <text>D-glyceraldehyde + ATP = D-glyceraldehyde 3-phosphate + ADP + H(+)</text>
        <dbReference type="Rhea" id="RHEA:13941"/>
        <dbReference type="ChEBI" id="CHEBI:15378"/>
        <dbReference type="ChEBI" id="CHEBI:17378"/>
        <dbReference type="ChEBI" id="CHEBI:30616"/>
        <dbReference type="ChEBI" id="CHEBI:59776"/>
        <dbReference type="ChEBI" id="CHEBI:456216"/>
        <dbReference type="EC" id="2.7.1.28"/>
    </reaction>
</comment>
<feature type="active site" description="Tele-hemiaminal-histidine intermediate" evidence="11">
    <location>
        <position position="226"/>
    </location>
</feature>
<dbReference type="PROSITE" id="PS51481">
    <property type="entry name" value="DHAK"/>
    <property type="match status" value="1"/>
</dbReference>
<evidence type="ECO:0000313" key="16">
    <source>
        <dbReference type="Proteomes" id="UP000076727"/>
    </source>
</evidence>
<dbReference type="STRING" id="1314783.A0A165KRV9"/>
<comment type="function">
    <text evidence="1">Catalyzes both the phosphorylation of dihydroxyacetone and of glyceraldehyde.</text>
</comment>
<dbReference type="NCBIfam" id="TIGR02361">
    <property type="entry name" value="dak_ATP"/>
    <property type="match status" value="1"/>
</dbReference>
<evidence type="ECO:0000256" key="2">
    <source>
        <dbReference type="ARBA" id="ARBA00004778"/>
    </source>
</evidence>
<evidence type="ECO:0000256" key="11">
    <source>
        <dbReference type="PIRSR" id="PIRSR612734-1"/>
    </source>
</evidence>
<gene>
    <name evidence="15" type="ORF">DAEQUDRAFT_770554</name>
</gene>
<dbReference type="PANTHER" id="PTHR28629">
    <property type="entry name" value="TRIOKINASE/FMN CYCLASE"/>
    <property type="match status" value="1"/>
</dbReference>
<keyword evidence="5" id="KW-0547">Nucleotide-binding</keyword>
<dbReference type="GO" id="GO:0004371">
    <property type="term" value="F:glycerone kinase activity"/>
    <property type="evidence" value="ECO:0007669"/>
    <property type="project" value="UniProtKB-EC"/>
</dbReference>
<dbReference type="GO" id="GO:0005524">
    <property type="term" value="F:ATP binding"/>
    <property type="evidence" value="ECO:0007669"/>
    <property type="project" value="UniProtKB-KW"/>
</dbReference>
<keyword evidence="6 15" id="KW-0418">Kinase</keyword>
<dbReference type="GO" id="GO:0005829">
    <property type="term" value="C:cytosol"/>
    <property type="evidence" value="ECO:0007669"/>
    <property type="project" value="TreeGrafter"/>
</dbReference>
<proteinExistence type="inferred from homology"/>
<dbReference type="OrthoDB" id="1724672at2759"/>
<keyword evidence="7" id="KW-0319">Glycerol metabolism</keyword>
<keyword evidence="16" id="KW-1185">Reference proteome</keyword>
<evidence type="ECO:0000256" key="12">
    <source>
        <dbReference type="PIRSR" id="PIRSR612734-2"/>
    </source>
</evidence>
<evidence type="ECO:0000256" key="3">
    <source>
        <dbReference type="ARBA" id="ARBA00008757"/>
    </source>
</evidence>
<evidence type="ECO:0000256" key="4">
    <source>
        <dbReference type="ARBA" id="ARBA00022679"/>
    </source>
</evidence>
<dbReference type="SMART" id="SM01120">
    <property type="entry name" value="Dak2"/>
    <property type="match status" value="1"/>
</dbReference>
<dbReference type="FunFam" id="3.40.50.10440:FF:000001">
    <property type="entry name" value="Dihydroxyacetone kinase, DhaK subunit"/>
    <property type="match status" value="1"/>
</dbReference>
<reference evidence="15 16" key="1">
    <citation type="journal article" date="2016" name="Mol. Biol. Evol.">
        <title>Comparative Genomics of Early-Diverging Mushroom-Forming Fungi Provides Insights into the Origins of Lignocellulose Decay Capabilities.</title>
        <authorList>
            <person name="Nagy L.G."/>
            <person name="Riley R."/>
            <person name="Tritt A."/>
            <person name="Adam C."/>
            <person name="Daum C."/>
            <person name="Floudas D."/>
            <person name="Sun H."/>
            <person name="Yadav J.S."/>
            <person name="Pangilinan J."/>
            <person name="Larsson K.H."/>
            <person name="Matsuura K."/>
            <person name="Barry K."/>
            <person name="Labutti K."/>
            <person name="Kuo R."/>
            <person name="Ohm R.A."/>
            <person name="Bhattacharya S.S."/>
            <person name="Shirouzu T."/>
            <person name="Yoshinaga Y."/>
            <person name="Martin F.M."/>
            <person name="Grigoriev I.V."/>
            <person name="Hibbett D.S."/>
        </authorList>
    </citation>
    <scope>NUCLEOTIDE SEQUENCE [LARGE SCALE GENOMIC DNA]</scope>
    <source>
        <strain evidence="15 16">L-15889</strain>
    </source>
</reference>
<comment type="pathway">
    <text evidence="2">Polyol metabolism; glycerol fermentation; glycerone phosphate from glycerol (oxidative route): step 2/2.</text>
</comment>
<dbReference type="UniPathway" id="UPA00617">
    <property type="reaction ID" value="UER00669"/>
</dbReference>
<dbReference type="Gene3D" id="1.25.40.340">
    <property type="match status" value="1"/>
</dbReference>
<feature type="domain" description="DhaL" evidence="13">
    <location>
        <begin position="392"/>
        <end position="595"/>
    </location>
</feature>
<dbReference type="GO" id="GO:0050354">
    <property type="term" value="F:triokinase activity"/>
    <property type="evidence" value="ECO:0007669"/>
    <property type="project" value="UniProtKB-EC"/>
</dbReference>
<dbReference type="InterPro" id="IPR004006">
    <property type="entry name" value="DhaK_dom"/>
</dbReference>
<evidence type="ECO:0000256" key="9">
    <source>
        <dbReference type="ARBA" id="ARBA00047974"/>
    </source>
</evidence>
<dbReference type="PROSITE" id="PS51480">
    <property type="entry name" value="DHAL"/>
    <property type="match status" value="1"/>
</dbReference>
<evidence type="ECO:0000256" key="7">
    <source>
        <dbReference type="ARBA" id="ARBA00022798"/>
    </source>
</evidence>
<feature type="binding site" evidence="12">
    <location>
        <position position="107"/>
    </location>
    <ligand>
        <name>substrate</name>
    </ligand>
</feature>
<feature type="binding site" evidence="12">
    <location>
        <position position="112"/>
    </location>
    <ligand>
        <name>substrate</name>
    </ligand>
</feature>
<protein>
    <submittedName>
        <fullName evidence="15">Dihydroxyacetone kinase 1</fullName>
    </submittedName>
</protein>
<dbReference type="Pfam" id="PF02733">
    <property type="entry name" value="Dak1"/>
    <property type="match status" value="1"/>
</dbReference>
<dbReference type="AlphaFoldDB" id="A0A165KRV9"/>
<dbReference type="FunFam" id="3.30.1180.20:FF:000001">
    <property type="entry name" value="Dihydroxyacetone kinase 1"/>
    <property type="match status" value="1"/>
</dbReference>
<dbReference type="InterPro" id="IPR004007">
    <property type="entry name" value="DhaL_dom"/>
</dbReference>
<dbReference type="Gene3D" id="3.40.50.10440">
    <property type="entry name" value="Dihydroxyacetone kinase, domain 1"/>
    <property type="match status" value="1"/>
</dbReference>
<keyword evidence="8" id="KW-0067">ATP-binding</keyword>
<dbReference type="InterPro" id="IPR036117">
    <property type="entry name" value="DhaL_dom_sf"/>
</dbReference>
<keyword evidence="4" id="KW-0808">Transferase</keyword>
<evidence type="ECO:0000256" key="5">
    <source>
        <dbReference type="ARBA" id="ARBA00022741"/>
    </source>
</evidence>
<feature type="binding site" evidence="12">
    <location>
        <begin position="56"/>
        <end position="59"/>
    </location>
    <ligand>
        <name>substrate</name>
    </ligand>
</feature>
<evidence type="ECO:0000256" key="10">
    <source>
        <dbReference type="ARBA" id="ARBA00048898"/>
    </source>
</evidence>
<dbReference type="SUPFAM" id="SSF101473">
    <property type="entry name" value="DhaL-like"/>
    <property type="match status" value="1"/>
</dbReference>
<evidence type="ECO:0000259" key="14">
    <source>
        <dbReference type="PROSITE" id="PS51481"/>
    </source>
</evidence>
<evidence type="ECO:0000256" key="6">
    <source>
        <dbReference type="ARBA" id="ARBA00022777"/>
    </source>
</evidence>